<gene>
    <name evidence="1" type="ORF">MNB_SV-6-1296</name>
</gene>
<protein>
    <submittedName>
        <fullName evidence="1">Uncharacterized protein</fullName>
    </submittedName>
</protein>
<reference evidence="1" key="1">
    <citation type="submission" date="2016-10" db="EMBL/GenBank/DDBJ databases">
        <authorList>
            <person name="de Groot N.N."/>
        </authorList>
    </citation>
    <scope>NUCLEOTIDE SEQUENCE</scope>
</reference>
<proteinExistence type="predicted"/>
<name>A0A1W1BDZ0_9ZZZZ</name>
<accession>A0A1W1BDZ0</accession>
<dbReference type="EMBL" id="FPHC01000024">
    <property type="protein sequence ID" value="SFV51791.1"/>
    <property type="molecule type" value="Genomic_DNA"/>
</dbReference>
<evidence type="ECO:0000313" key="1">
    <source>
        <dbReference type="EMBL" id="SFV51791.1"/>
    </source>
</evidence>
<sequence>MDLERVERELKKRLSYRYRWGRKQSDSWDRDTNFIYSTYSFKSLLKKTEPLTQELRDYALNRWYNYWSAMAVEDIFASHSNIVANRNIYDKLVDFTIDNIPFDHKTTIFPRGFGKSYRYAIENEKELIRWLYDNQSQQGRKHLKNRLFIVVYDKNNQHWRMKSEIMRLKREINLYVANFSLDNLYELDFGDGRVYSDILWIIN</sequence>
<organism evidence="1">
    <name type="scientific">hydrothermal vent metagenome</name>
    <dbReference type="NCBI Taxonomy" id="652676"/>
    <lineage>
        <taxon>unclassified sequences</taxon>
        <taxon>metagenomes</taxon>
        <taxon>ecological metagenomes</taxon>
    </lineage>
</organism>
<dbReference type="AlphaFoldDB" id="A0A1W1BDZ0"/>